<comment type="caution">
    <text evidence="2">The sequence shown here is derived from an EMBL/GenBank/DDBJ whole genome shotgun (WGS) entry which is preliminary data.</text>
</comment>
<sequence>AHASDHLHMQCGGPMGVLPGEEEEDRRGDPSDGDSRGRDHSRPAEDDNDDTKTAEESTVHLIDMACTPPRSPGPGARSPRSPGHGGAGAGFVPPDGGFGWMVVFAATWCNGSIFGIQNSFGILNIMLMEEHADPNDQRSQFKYWNIPSCSSTSQQWLGGGGQLSYGRGLNNERQISESERACSMQGDLVSSVQGDLVSSVQGDMVSSVQGDMVSSVQGDMVSSVQGDMVSSVQGDMVMRRKPTRCRLDCSSMAVPCPDGRIAALLPPRERD</sequence>
<organism evidence="2 3">
    <name type="scientific">Muraenolepis orangiensis</name>
    <name type="common">Patagonian moray cod</name>
    <dbReference type="NCBI Taxonomy" id="630683"/>
    <lineage>
        <taxon>Eukaryota</taxon>
        <taxon>Metazoa</taxon>
        <taxon>Chordata</taxon>
        <taxon>Craniata</taxon>
        <taxon>Vertebrata</taxon>
        <taxon>Euteleostomi</taxon>
        <taxon>Actinopterygii</taxon>
        <taxon>Neopterygii</taxon>
        <taxon>Teleostei</taxon>
        <taxon>Neoteleostei</taxon>
        <taxon>Acanthomorphata</taxon>
        <taxon>Zeiogadaria</taxon>
        <taxon>Gadariae</taxon>
        <taxon>Gadiformes</taxon>
        <taxon>Muraenolepidoidei</taxon>
        <taxon>Muraenolepididae</taxon>
        <taxon>Muraenolepis</taxon>
    </lineage>
</organism>
<reference evidence="2" key="1">
    <citation type="submission" date="2022-07" db="EMBL/GenBank/DDBJ databases">
        <title>Chromosome-level genome of Muraenolepis orangiensis.</title>
        <authorList>
            <person name="Kim J."/>
        </authorList>
    </citation>
    <scope>NUCLEOTIDE SEQUENCE</scope>
    <source>
        <strain evidence="2">KU_S4_2022</strain>
        <tissue evidence="2">Muscle</tissue>
    </source>
</reference>
<feature type="region of interest" description="Disordered" evidence="1">
    <location>
        <begin position="1"/>
        <end position="90"/>
    </location>
</feature>
<name>A0A9Q0DH70_9TELE</name>
<protein>
    <submittedName>
        <fullName evidence="2">Uncharacterized protein</fullName>
    </submittedName>
</protein>
<dbReference type="OrthoDB" id="6499973at2759"/>
<evidence type="ECO:0000313" key="2">
    <source>
        <dbReference type="EMBL" id="KAJ3587508.1"/>
    </source>
</evidence>
<feature type="non-terminal residue" evidence="2">
    <location>
        <position position="1"/>
    </location>
</feature>
<keyword evidence="3" id="KW-1185">Reference proteome</keyword>
<proteinExistence type="predicted"/>
<dbReference type="Proteomes" id="UP001148018">
    <property type="component" value="Unassembled WGS sequence"/>
</dbReference>
<dbReference type="AlphaFoldDB" id="A0A9Q0DH70"/>
<evidence type="ECO:0000256" key="1">
    <source>
        <dbReference type="SAM" id="MobiDB-lite"/>
    </source>
</evidence>
<dbReference type="EMBL" id="JANIIK010000116">
    <property type="protein sequence ID" value="KAJ3587508.1"/>
    <property type="molecule type" value="Genomic_DNA"/>
</dbReference>
<accession>A0A9Q0DH70</accession>
<gene>
    <name evidence="2" type="ORF">NHX12_011105</name>
</gene>
<feature type="compositionally biased region" description="Basic and acidic residues" evidence="1">
    <location>
        <begin position="25"/>
        <end position="58"/>
    </location>
</feature>
<feature type="compositionally biased region" description="Low complexity" evidence="1">
    <location>
        <begin position="73"/>
        <end position="82"/>
    </location>
</feature>
<evidence type="ECO:0000313" key="3">
    <source>
        <dbReference type="Proteomes" id="UP001148018"/>
    </source>
</evidence>